<dbReference type="GO" id="GO:0071277">
    <property type="term" value="P:cellular response to calcium ion"/>
    <property type="evidence" value="ECO:0007669"/>
    <property type="project" value="TreeGrafter"/>
</dbReference>
<dbReference type="GO" id="GO:0005886">
    <property type="term" value="C:plasma membrane"/>
    <property type="evidence" value="ECO:0007669"/>
    <property type="project" value="TreeGrafter"/>
</dbReference>
<dbReference type="InterPro" id="IPR037768">
    <property type="entry name" value="C2B_Copine"/>
</dbReference>
<dbReference type="GO" id="GO:0005544">
    <property type="term" value="F:calcium-dependent phospholipid binding"/>
    <property type="evidence" value="ECO:0007669"/>
    <property type="project" value="InterPro"/>
</dbReference>
<dbReference type="CDD" id="cd04047">
    <property type="entry name" value="C2B_Copine"/>
    <property type="match status" value="1"/>
</dbReference>
<organism evidence="5">
    <name type="scientific">Spongospora subterranea</name>
    <dbReference type="NCBI Taxonomy" id="70186"/>
    <lineage>
        <taxon>Eukaryota</taxon>
        <taxon>Sar</taxon>
        <taxon>Rhizaria</taxon>
        <taxon>Endomyxa</taxon>
        <taxon>Phytomyxea</taxon>
        <taxon>Plasmodiophorida</taxon>
        <taxon>Plasmodiophoridae</taxon>
        <taxon>Spongospora</taxon>
    </lineage>
</organism>
<dbReference type="AlphaFoldDB" id="A0A0H5R5W5"/>
<protein>
    <recommendedName>
        <fullName evidence="4">VWFA domain-containing protein</fullName>
    </recommendedName>
</protein>
<dbReference type="InterPro" id="IPR045052">
    <property type="entry name" value="Copine"/>
</dbReference>
<dbReference type="SMART" id="SM00327">
    <property type="entry name" value="VWA"/>
    <property type="match status" value="1"/>
</dbReference>
<evidence type="ECO:0000256" key="2">
    <source>
        <dbReference type="ARBA" id="ARBA00022737"/>
    </source>
</evidence>
<keyword evidence="2" id="KW-0677">Repeat</keyword>
<dbReference type="InterPro" id="IPR010734">
    <property type="entry name" value="Copine_C"/>
</dbReference>
<evidence type="ECO:0000259" key="4">
    <source>
        <dbReference type="SMART" id="SM00327"/>
    </source>
</evidence>
<dbReference type="EMBL" id="HACM01003162">
    <property type="protein sequence ID" value="CRZ03604.1"/>
    <property type="molecule type" value="Transcribed_RNA"/>
</dbReference>
<dbReference type="Gene3D" id="3.40.50.410">
    <property type="entry name" value="von Willebrand factor, type A domain"/>
    <property type="match status" value="1"/>
</dbReference>
<dbReference type="InterPro" id="IPR035892">
    <property type="entry name" value="C2_domain_sf"/>
</dbReference>
<dbReference type="Pfam" id="PF00168">
    <property type="entry name" value="C2"/>
    <property type="match status" value="1"/>
</dbReference>
<dbReference type="Gene3D" id="2.60.40.150">
    <property type="entry name" value="C2 domain"/>
    <property type="match status" value="1"/>
</dbReference>
<dbReference type="InterPro" id="IPR036465">
    <property type="entry name" value="vWFA_dom_sf"/>
</dbReference>
<proteinExistence type="inferred from homology"/>
<sequence length="634" mass="70859">MDDKLQAKVSLDLSLRNIPRQRIGVSSLRIVAFLFIRDSRNPDAIPIGHTDLESPTTTLGSTDLDFSQQFVVEYFFEESQTIIVHFYQLPRDRDALDVNPPSQQDFMGKCSVTLGDLVCSPTKSIRKDVELESKPAKSSAADAFRAVIRCEKVSSTLDNVTFDISAQDLDNYSCCLQPSTFLELCRIREDLTWQRVHYTEVIARSANPFWKTFTIPEHFLCGNDVNRTLRFNVLKYQRIGVPVLIGYCDASLGDLIRMTRQKGNLNTLDENQASDVLPANSLSLINMSRKKRGNSYKNSGILTFMKVFTFKDPSFLDYLMSGLNVRLIVALDFTASNGDPSFPDSLHYIDSSTGQLNPYERAIADIGNVLAAYDSDQMFPVWGFGAKIRATNKVSHLFSVTFDDAVPEVHGINEIIKVYRKAFGKVQLSGPTMFSEMIDKAANLADDPFTENQHHYHILLIITDGVVNDRSLTIGKLIEASDKPLSIIIIGVGNADFTDMHFLDSDDRLLEQDGKVAKRDIVQFVEMKSIRRSATGRLAAEVLAEVPDQVVSFMKLKGITPKQRPPIKKTIEPDTGQSTTGSLRDLRVNKLQQLPAGAPSESCDASDKADDATNVSKWKTLQRGARIEPQYTNR</sequence>
<feature type="region of interest" description="Disordered" evidence="3">
    <location>
        <begin position="563"/>
        <end position="583"/>
    </location>
</feature>
<reference evidence="5" key="1">
    <citation type="submission" date="2015-04" db="EMBL/GenBank/DDBJ databases">
        <title>The genome sequence of the plant pathogenic Rhizarian Plasmodiophora brassicae reveals insights in its biotrophic life cycle and the origin of chitin synthesis.</title>
        <authorList>
            <person name="Schwelm A."/>
            <person name="Fogelqvist J."/>
            <person name="Knaust A."/>
            <person name="Julke S."/>
            <person name="Lilja T."/>
            <person name="Dhandapani V."/>
            <person name="Bonilla-Rosso G."/>
            <person name="Karlsson M."/>
            <person name="Shevchenko A."/>
            <person name="Choi S.R."/>
            <person name="Kim H.G."/>
            <person name="Park J.Y."/>
            <person name="Lim Y.P."/>
            <person name="Ludwig-Muller J."/>
            <person name="Dixelius C."/>
        </authorList>
    </citation>
    <scope>NUCLEOTIDE SEQUENCE</scope>
    <source>
        <tissue evidence="5">Potato root galls</tissue>
    </source>
</reference>
<dbReference type="InterPro" id="IPR000008">
    <property type="entry name" value="C2_dom"/>
</dbReference>
<dbReference type="SUPFAM" id="SSF53300">
    <property type="entry name" value="vWA-like"/>
    <property type="match status" value="1"/>
</dbReference>
<comment type="similarity">
    <text evidence="1">Belongs to the copine family.</text>
</comment>
<dbReference type="Pfam" id="PF07002">
    <property type="entry name" value="Copine"/>
    <property type="match status" value="1"/>
</dbReference>
<dbReference type="PANTHER" id="PTHR10857:SF106">
    <property type="entry name" value="C2 DOMAIN-CONTAINING PROTEIN"/>
    <property type="match status" value="1"/>
</dbReference>
<dbReference type="InterPro" id="IPR002035">
    <property type="entry name" value="VWF_A"/>
</dbReference>
<name>A0A0H5R5W5_9EUKA</name>
<evidence type="ECO:0000256" key="3">
    <source>
        <dbReference type="SAM" id="MobiDB-lite"/>
    </source>
</evidence>
<evidence type="ECO:0000313" key="5">
    <source>
        <dbReference type="EMBL" id="CRZ03604.1"/>
    </source>
</evidence>
<feature type="region of interest" description="Disordered" evidence="3">
    <location>
        <begin position="596"/>
        <end position="634"/>
    </location>
</feature>
<feature type="domain" description="VWFA" evidence="4">
    <location>
        <begin position="324"/>
        <end position="526"/>
    </location>
</feature>
<dbReference type="PANTHER" id="PTHR10857">
    <property type="entry name" value="COPINE"/>
    <property type="match status" value="1"/>
</dbReference>
<dbReference type="SUPFAM" id="SSF49562">
    <property type="entry name" value="C2 domain (Calcium/lipid-binding domain, CaLB)"/>
    <property type="match status" value="1"/>
</dbReference>
<evidence type="ECO:0000256" key="1">
    <source>
        <dbReference type="ARBA" id="ARBA00009048"/>
    </source>
</evidence>
<accession>A0A0H5R5W5</accession>